<name>A0A645JL26_9ZZZZ</name>
<evidence type="ECO:0000313" key="1">
    <source>
        <dbReference type="EMBL" id="MPN61024.1"/>
    </source>
</evidence>
<dbReference type="AlphaFoldDB" id="A0A645JL26"/>
<reference evidence="1" key="1">
    <citation type="submission" date="2019-08" db="EMBL/GenBank/DDBJ databases">
        <authorList>
            <person name="Kucharzyk K."/>
            <person name="Murdoch R.W."/>
            <person name="Higgins S."/>
            <person name="Loffler F."/>
        </authorList>
    </citation>
    <scope>NUCLEOTIDE SEQUENCE</scope>
</reference>
<accession>A0A645JL26</accession>
<protein>
    <recommendedName>
        <fullName evidence="2">Virulence protein</fullName>
    </recommendedName>
</protein>
<dbReference type="EMBL" id="VSSQ01137073">
    <property type="protein sequence ID" value="MPN61024.1"/>
    <property type="molecule type" value="Genomic_DNA"/>
</dbReference>
<evidence type="ECO:0008006" key="2">
    <source>
        <dbReference type="Google" id="ProtNLM"/>
    </source>
</evidence>
<gene>
    <name evidence="1" type="ORF">SDC9_208758</name>
</gene>
<organism evidence="1">
    <name type="scientific">bioreactor metagenome</name>
    <dbReference type="NCBI Taxonomy" id="1076179"/>
    <lineage>
        <taxon>unclassified sequences</taxon>
        <taxon>metagenomes</taxon>
        <taxon>ecological metagenomes</taxon>
    </lineage>
</organism>
<comment type="caution">
    <text evidence="1">The sequence shown here is derived from an EMBL/GenBank/DDBJ whole genome shotgun (WGS) entry which is preliminary data.</text>
</comment>
<dbReference type="InterPro" id="IPR011204">
    <property type="entry name" value="Virulence_RhuM-like"/>
</dbReference>
<sequence>MYMKDWIEKLDDFIKMSGSELLNHAGKISHEEAKIKAELEYEKYKERSKDQLTQVEKDFIQNFKNAQKQLEHGKDKNGER</sequence>
<dbReference type="Pfam" id="PF13310">
    <property type="entry name" value="Virulence_RhuM"/>
    <property type="match status" value="1"/>
</dbReference>
<proteinExistence type="predicted"/>